<sequence>MIQDADRLRVAIALTALKLKPPEQSCASYVLDLRSKFPPTIPCAPTSDGSWRTRALDLENELKLLQEKYEAEQIKSIALAKANESAATLVAVAQQTVSEDVESRRDGNDEPRNGTKKKKAKGKKPAVADADAGKVAQTNSIKRLDLEAILQGSNSISRAGRVLTLNTHEESLFASFSSFEQLCSVLPDNLNASQKALLLSTTIRAMEAVSRVLKSTLSPPSALNLEASLQVDSMQTLNVLLTHLLSTTFAMLFPKSTPELQRNQQKSLKKQKKATPKQKPDISGTSDGDAQEDVSAEFWPSFEKLLDNLTTRILQPLLKALVSVSQAQVQSLFEASFGQDRSAGKRSSDSAPASDGSSGFRVSDIRPDMLSLFRNAFCYVSHLVAYPDTPGIDQALVSGVRECLSLTAVRELLKLYDCRDCMDDPQLRDFMFCGDHNFDADHPEGSRFPPIIGVGTTSFNTFPIHAASGVPHTSGSVSSNPSPAHLRAPLHSFGEKAYVGGLADSREKPIKVSNLADAAKSESATRMRRLTRDARIRAIARKDTVWYLCTVLHTLLENASFPTDNFRSSEFALASTSEARSATSERHAERETYNFGYLSSLPSVGIELASQSTYPPSLGSSTSENTHFSLSSRGSENPTRSQKTRLARSTPSFTRQSLSGQHQKTSAETSTYTNSNTSDRYGGLSKAKANTSSSALLRTGLLQSFDELLVLVSDRRPPLTVPCSTAASAHGINYVSVGRPRTNTSRDDGTGKLVSEGIQNRENGLAAGKINDNDKDISTTLDIPNEARAIVECEREPVALSLAGGDTSTRLGYVKDKSNLTSIAKDVMEGFSSASEIQGHTDVNTVEESSIASPAKTAISDAARRRTGIGGNSPRNSFLGEAMGEIEYEMVLGVIERYWECTVGLDSGVNGS</sequence>
<gene>
    <name evidence="2" type="ORF">D9757_007274</name>
</gene>
<proteinExistence type="predicted"/>
<organism evidence="2 3">
    <name type="scientific">Collybiopsis confluens</name>
    <dbReference type="NCBI Taxonomy" id="2823264"/>
    <lineage>
        <taxon>Eukaryota</taxon>
        <taxon>Fungi</taxon>
        <taxon>Dikarya</taxon>
        <taxon>Basidiomycota</taxon>
        <taxon>Agaricomycotina</taxon>
        <taxon>Agaricomycetes</taxon>
        <taxon>Agaricomycetidae</taxon>
        <taxon>Agaricales</taxon>
        <taxon>Marasmiineae</taxon>
        <taxon>Omphalotaceae</taxon>
        <taxon>Collybiopsis</taxon>
    </lineage>
</organism>
<dbReference type="Proteomes" id="UP000518752">
    <property type="component" value="Unassembled WGS sequence"/>
</dbReference>
<feature type="compositionally biased region" description="Polar residues" evidence="1">
    <location>
        <begin position="612"/>
        <end position="641"/>
    </location>
</feature>
<name>A0A8H5HGK1_9AGAR</name>
<feature type="compositionally biased region" description="Low complexity" evidence="1">
    <location>
        <begin position="349"/>
        <end position="359"/>
    </location>
</feature>
<dbReference type="EMBL" id="JAACJN010000050">
    <property type="protein sequence ID" value="KAF5382817.1"/>
    <property type="molecule type" value="Genomic_DNA"/>
</dbReference>
<evidence type="ECO:0000313" key="2">
    <source>
        <dbReference type="EMBL" id="KAF5382817.1"/>
    </source>
</evidence>
<feature type="compositionally biased region" description="Basic and acidic residues" evidence="1">
    <location>
        <begin position="101"/>
        <end position="113"/>
    </location>
</feature>
<feature type="compositionally biased region" description="Basic residues" evidence="1">
    <location>
        <begin position="114"/>
        <end position="124"/>
    </location>
</feature>
<feature type="region of interest" description="Disordered" evidence="1">
    <location>
        <begin position="260"/>
        <end position="291"/>
    </location>
</feature>
<feature type="compositionally biased region" description="Polar residues" evidence="1">
    <location>
        <begin position="647"/>
        <end position="679"/>
    </location>
</feature>
<keyword evidence="3" id="KW-1185">Reference proteome</keyword>
<dbReference type="OrthoDB" id="2684605at2759"/>
<feature type="region of interest" description="Disordered" evidence="1">
    <location>
        <begin position="97"/>
        <end position="131"/>
    </location>
</feature>
<evidence type="ECO:0000256" key="1">
    <source>
        <dbReference type="SAM" id="MobiDB-lite"/>
    </source>
</evidence>
<comment type="caution">
    <text evidence="2">The sequence shown here is derived from an EMBL/GenBank/DDBJ whole genome shotgun (WGS) entry which is preliminary data.</text>
</comment>
<protein>
    <submittedName>
        <fullName evidence="2">Uncharacterized protein</fullName>
    </submittedName>
</protein>
<evidence type="ECO:0000313" key="3">
    <source>
        <dbReference type="Proteomes" id="UP000518752"/>
    </source>
</evidence>
<feature type="compositionally biased region" description="Basic residues" evidence="1">
    <location>
        <begin position="267"/>
        <end position="276"/>
    </location>
</feature>
<accession>A0A8H5HGK1</accession>
<dbReference type="AlphaFoldDB" id="A0A8H5HGK1"/>
<feature type="region of interest" description="Disordered" evidence="1">
    <location>
        <begin position="612"/>
        <end position="685"/>
    </location>
</feature>
<feature type="region of interest" description="Disordered" evidence="1">
    <location>
        <begin position="340"/>
        <end position="360"/>
    </location>
</feature>
<reference evidence="2 3" key="1">
    <citation type="journal article" date="2020" name="ISME J.">
        <title>Uncovering the hidden diversity of litter-decomposition mechanisms in mushroom-forming fungi.</title>
        <authorList>
            <person name="Floudas D."/>
            <person name="Bentzer J."/>
            <person name="Ahren D."/>
            <person name="Johansson T."/>
            <person name="Persson P."/>
            <person name="Tunlid A."/>
        </authorList>
    </citation>
    <scope>NUCLEOTIDE SEQUENCE [LARGE SCALE GENOMIC DNA]</scope>
    <source>
        <strain evidence="2 3">CBS 406.79</strain>
    </source>
</reference>